<proteinExistence type="predicted"/>
<dbReference type="PANTHER" id="PTHR33164">
    <property type="entry name" value="TRANSCRIPTIONAL REGULATOR, MARR FAMILY"/>
    <property type="match status" value="1"/>
</dbReference>
<reference evidence="2 3" key="1">
    <citation type="submission" date="2017-04" db="EMBL/GenBank/DDBJ databases">
        <authorList>
            <person name="Afonso C.L."/>
            <person name="Miller P.J."/>
            <person name="Scott M.A."/>
            <person name="Spackman E."/>
            <person name="Goraichik I."/>
            <person name="Dimitrov K.M."/>
            <person name="Suarez D.L."/>
            <person name="Swayne D.E."/>
        </authorList>
    </citation>
    <scope>NUCLEOTIDE SEQUENCE [LARGE SCALE GENOMIC DNA]</scope>
    <source>
        <strain evidence="2 3">DSM 43828</strain>
    </source>
</reference>
<dbReference type="InterPro" id="IPR036390">
    <property type="entry name" value="WH_DNA-bd_sf"/>
</dbReference>
<dbReference type="RefSeq" id="WP_084433055.1">
    <property type="nucleotide sequence ID" value="NZ_FWXV01000010.1"/>
</dbReference>
<sequence length="156" mass="17532">MPGTPEPRWLTPEELAAWRSFSLMMSMLTTALDSQLQRDSQLSYVEYYTLAGLSESPEWTMRISELAVFVNAELSRMSHLIKRLEGRGFVRREADPTDGRYTNAILTEDGHEHLVRAAPGHVSAVRRLVIDALDPAALRALRSTSDAVIGRMMTDQ</sequence>
<keyword evidence="3" id="KW-1185">Reference proteome</keyword>
<name>A0A1Y5Y2V2_KIBAR</name>
<dbReference type="AlphaFoldDB" id="A0A1Y5Y2V2"/>
<feature type="domain" description="HTH marR-type" evidence="1">
    <location>
        <begin position="18"/>
        <end position="150"/>
    </location>
</feature>
<gene>
    <name evidence="2" type="ORF">SAMN05661093_08665</name>
</gene>
<dbReference type="Pfam" id="PF01047">
    <property type="entry name" value="MarR"/>
    <property type="match status" value="1"/>
</dbReference>
<dbReference type="InterPro" id="IPR036388">
    <property type="entry name" value="WH-like_DNA-bd_sf"/>
</dbReference>
<dbReference type="InterPro" id="IPR000835">
    <property type="entry name" value="HTH_MarR-typ"/>
</dbReference>
<dbReference type="Proteomes" id="UP000192674">
    <property type="component" value="Unassembled WGS sequence"/>
</dbReference>
<dbReference type="GO" id="GO:0003677">
    <property type="term" value="F:DNA binding"/>
    <property type="evidence" value="ECO:0007669"/>
    <property type="project" value="UniProtKB-KW"/>
</dbReference>
<dbReference type="SMART" id="SM00347">
    <property type="entry name" value="HTH_MARR"/>
    <property type="match status" value="1"/>
</dbReference>
<evidence type="ECO:0000259" key="1">
    <source>
        <dbReference type="PROSITE" id="PS50995"/>
    </source>
</evidence>
<dbReference type="EMBL" id="FWXV01000010">
    <property type="protein sequence ID" value="SMD24587.1"/>
    <property type="molecule type" value="Genomic_DNA"/>
</dbReference>
<dbReference type="GO" id="GO:0006950">
    <property type="term" value="P:response to stress"/>
    <property type="evidence" value="ECO:0007669"/>
    <property type="project" value="TreeGrafter"/>
</dbReference>
<dbReference type="InterPro" id="IPR039422">
    <property type="entry name" value="MarR/SlyA-like"/>
</dbReference>
<evidence type="ECO:0000313" key="3">
    <source>
        <dbReference type="Proteomes" id="UP000192674"/>
    </source>
</evidence>
<organism evidence="2 3">
    <name type="scientific">Kibdelosporangium aridum</name>
    <dbReference type="NCBI Taxonomy" id="2030"/>
    <lineage>
        <taxon>Bacteria</taxon>
        <taxon>Bacillati</taxon>
        <taxon>Actinomycetota</taxon>
        <taxon>Actinomycetes</taxon>
        <taxon>Pseudonocardiales</taxon>
        <taxon>Pseudonocardiaceae</taxon>
        <taxon>Kibdelosporangium</taxon>
    </lineage>
</organism>
<dbReference type="SUPFAM" id="SSF46785">
    <property type="entry name" value="Winged helix' DNA-binding domain"/>
    <property type="match status" value="1"/>
</dbReference>
<dbReference type="OrthoDB" id="3254910at2"/>
<dbReference type="PROSITE" id="PS50995">
    <property type="entry name" value="HTH_MARR_2"/>
    <property type="match status" value="1"/>
</dbReference>
<dbReference type="PANTHER" id="PTHR33164:SF99">
    <property type="entry name" value="MARR FAMILY REGULATORY PROTEIN"/>
    <property type="match status" value="1"/>
</dbReference>
<accession>A0A1Y5Y2V2</accession>
<keyword evidence="2" id="KW-0238">DNA-binding</keyword>
<evidence type="ECO:0000313" key="2">
    <source>
        <dbReference type="EMBL" id="SMD24587.1"/>
    </source>
</evidence>
<dbReference type="Gene3D" id="1.10.10.10">
    <property type="entry name" value="Winged helix-like DNA-binding domain superfamily/Winged helix DNA-binding domain"/>
    <property type="match status" value="1"/>
</dbReference>
<protein>
    <submittedName>
        <fullName evidence="2">DNA-binding transcriptional regulator, MarR family</fullName>
    </submittedName>
</protein>
<dbReference type="GO" id="GO:0003700">
    <property type="term" value="F:DNA-binding transcription factor activity"/>
    <property type="evidence" value="ECO:0007669"/>
    <property type="project" value="InterPro"/>
</dbReference>